<gene>
    <name evidence="2" type="ORF">TrVE_jg7753</name>
</gene>
<evidence type="ECO:0000259" key="1">
    <source>
        <dbReference type="PROSITE" id="PS51269"/>
    </source>
</evidence>
<dbReference type="Proteomes" id="UP001165160">
    <property type="component" value="Unassembled WGS sequence"/>
</dbReference>
<dbReference type="AlphaFoldDB" id="A0A9W7EWD9"/>
<dbReference type="EMBL" id="BRXX01000134">
    <property type="protein sequence ID" value="GMH92972.1"/>
    <property type="molecule type" value="Genomic_DNA"/>
</dbReference>
<reference evidence="3" key="1">
    <citation type="journal article" date="2023" name="Commun. Biol.">
        <title>Genome analysis of Parmales, the sister group of diatoms, reveals the evolutionary specialization of diatoms from phago-mixotrophs to photoautotrophs.</title>
        <authorList>
            <person name="Ban H."/>
            <person name="Sato S."/>
            <person name="Yoshikawa S."/>
            <person name="Yamada K."/>
            <person name="Nakamura Y."/>
            <person name="Ichinomiya M."/>
            <person name="Sato N."/>
            <person name="Blanc-Mathieu R."/>
            <person name="Endo H."/>
            <person name="Kuwata A."/>
            <person name="Ogata H."/>
        </authorList>
    </citation>
    <scope>NUCLEOTIDE SEQUENCE [LARGE SCALE GENOMIC DNA]</scope>
    <source>
        <strain evidence="3">NIES 3699</strain>
    </source>
</reference>
<name>A0A9W7EWD9_9STRA</name>
<accession>A0A9W7EWD9</accession>
<sequence length="213" mass="22978">MSKFSAYCAALTPAHTSQAESLTAASDDQISSLFRDAFESLTSSSSSSSSSSASELPLICHYMKGPYEVIIKGGNPLPLTFTEEDFEKIKKTVMNDLKMFSPLPASAINALPQYMIMYIQFKLSEAATNADTGSVKKHESGDSGVATLEGLQWKMGVVGAASDESDCKKGLVTLNLATRKNGVKKDVEFEMTVDELSKLKNKLTTVRQQIALA</sequence>
<dbReference type="InterPro" id="IPR017920">
    <property type="entry name" value="COMM"/>
</dbReference>
<keyword evidence="3" id="KW-1185">Reference proteome</keyword>
<feature type="domain" description="COMM" evidence="1">
    <location>
        <begin position="147"/>
        <end position="213"/>
    </location>
</feature>
<organism evidence="2 3">
    <name type="scientific">Triparma verrucosa</name>
    <dbReference type="NCBI Taxonomy" id="1606542"/>
    <lineage>
        <taxon>Eukaryota</taxon>
        <taxon>Sar</taxon>
        <taxon>Stramenopiles</taxon>
        <taxon>Ochrophyta</taxon>
        <taxon>Bolidophyceae</taxon>
        <taxon>Parmales</taxon>
        <taxon>Triparmaceae</taxon>
        <taxon>Triparma</taxon>
    </lineage>
</organism>
<evidence type="ECO:0000313" key="2">
    <source>
        <dbReference type="EMBL" id="GMH92972.1"/>
    </source>
</evidence>
<evidence type="ECO:0000313" key="3">
    <source>
        <dbReference type="Proteomes" id="UP001165160"/>
    </source>
</evidence>
<dbReference type="PROSITE" id="PS51269">
    <property type="entry name" value="COMM"/>
    <property type="match status" value="1"/>
</dbReference>
<comment type="caution">
    <text evidence="2">The sequence shown here is derived from an EMBL/GenBank/DDBJ whole genome shotgun (WGS) entry which is preliminary data.</text>
</comment>
<protein>
    <recommendedName>
        <fullName evidence="1">COMM domain-containing protein</fullName>
    </recommendedName>
</protein>
<proteinExistence type="predicted"/>
<dbReference type="Pfam" id="PF07258">
    <property type="entry name" value="COMM_domain"/>
    <property type="match status" value="1"/>
</dbReference>